<reference evidence="3 4" key="1">
    <citation type="journal article" date="2020" name="Fungal Divers.">
        <title>Resolving the Mortierellaceae phylogeny through synthesis of multi-gene phylogenetics and phylogenomics.</title>
        <authorList>
            <person name="Vandepol N."/>
            <person name="Liber J."/>
            <person name="Desiro A."/>
            <person name="Na H."/>
            <person name="Kennedy M."/>
            <person name="Barry K."/>
            <person name="Grigoriev I.V."/>
            <person name="Miller A.N."/>
            <person name="O'Donnell K."/>
            <person name="Stajich J.E."/>
            <person name="Bonito G."/>
        </authorList>
    </citation>
    <scope>NUCLEOTIDE SEQUENCE [LARGE SCALE GENOMIC DNA]</scope>
    <source>
        <strain evidence="3 4">AD045</strain>
    </source>
</reference>
<name>A0ABQ7JWX1_9FUNG</name>
<evidence type="ECO:0000256" key="1">
    <source>
        <dbReference type="SAM" id="MobiDB-lite"/>
    </source>
</evidence>
<evidence type="ECO:0008006" key="5">
    <source>
        <dbReference type="Google" id="ProtNLM"/>
    </source>
</evidence>
<dbReference type="PANTHER" id="PTHR40050:SF1">
    <property type="entry name" value="INNER SPORE COAT PROTEIN H"/>
    <property type="match status" value="1"/>
</dbReference>
<comment type="caution">
    <text evidence="3">The sequence shown here is derived from an EMBL/GenBank/DDBJ whole genome shotgun (WGS) entry which is preliminary data.</text>
</comment>
<accession>A0ABQ7JWX1</accession>
<evidence type="ECO:0000313" key="3">
    <source>
        <dbReference type="EMBL" id="KAG0286539.1"/>
    </source>
</evidence>
<gene>
    <name evidence="3" type="ORF">BGZ96_009378</name>
</gene>
<dbReference type="InterPro" id="IPR014867">
    <property type="entry name" value="Spore_coat_CotH_CotH2/3/7"/>
</dbReference>
<feature type="compositionally biased region" description="Polar residues" evidence="1">
    <location>
        <begin position="581"/>
        <end position="593"/>
    </location>
</feature>
<protein>
    <recommendedName>
        <fullName evidence="5">Coth protein-domain-containing protein</fullName>
    </recommendedName>
</protein>
<sequence length="620" mass="69227">MVRLLLGLTACAAMAMADVTFNVVGLHEDAGDAFGVMVNGKLTKLTTTKDTYPLWSANVAGVDAPLNYKYVHLGKNGKVSKQEKVERKLPKGAIHTPNEFFDRSHTLHNLPPLPQVYDNKLEQNSPFFREGYIGNIFVEGNPAQLKYINKGGESFHPDPIQVNVQYIGANDNIKISNVTFNLSGASARDYAKLAYQFKFPKKNRLLDLATLKLRSEETDATMMREKLYVDILNSLGVPAQQSAYVRLYLNNQPIGLYVAMEEMKKHWIKKVLHPNVKKVKAGALWKMNSDGSKKGDGGHEANLEWLGPTTKSYVLDDIYKNILPGKNPKDNLMADLIAFMKDIKDYDPKKVEDPIAYWEQRMDLDVFLRSMVMEHLAGAWDAYWKSGSNYQIYRDPITNKWLWLPTDFDDTFGTSYEGDIQPYRATPKINENGFESPLAQKLIMETPQINARFEQILKETVNTVFKPEALAPRIEAYTKMIQEDVAWDRVQPRMGTKENWGLMNWIEKRTAEVQKSLKFKVQAGTASKAALHKMTTLNSPFGDVVAKQATTISQSSTHAGAGSDGPKDAAPIAAVPKKDVSSSTGGITQQEDTKVASSAESLKSQWTVLGAVAAVVFFAL</sequence>
<dbReference type="Proteomes" id="UP001194696">
    <property type="component" value="Unassembled WGS sequence"/>
</dbReference>
<dbReference type="Pfam" id="PF08757">
    <property type="entry name" value="CotH"/>
    <property type="match status" value="1"/>
</dbReference>
<feature type="region of interest" description="Disordered" evidence="1">
    <location>
        <begin position="555"/>
        <end position="593"/>
    </location>
</feature>
<keyword evidence="2" id="KW-0732">Signal</keyword>
<evidence type="ECO:0000313" key="4">
    <source>
        <dbReference type="Proteomes" id="UP001194696"/>
    </source>
</evidence>
<proteinExistence type="predicted"/>
<dbReference type="EMBL" id="JAAAIM010000565">
    <property type="protein sequence ID" value="KAG0286539.1"/>
    <property type="molecule type" value="Genomic_DNA"/>
</dbReference>
<dbReference type="PANTHER" id="PTHR40050">
    <property type="entry name" value="INNER SPORE COAT PROTEIN H"/>
    <property type="match status" value="1"/>
</dbReference>
<feature type="chain" id="PRO_5045592309" description="Coth protein-domain-containing protein" evidence="2">
    <location>
        <begin position="18"/>
        <end position="620"/>
    </location>
</feature>
<feature type="signal peptide" evidence="2">
    <location>
        <begin position="1"/>
        <end position="17"/>
    </location>
</feature>
<organism evidence="3 4">
    <name type="scientific">Linnemannia gamsii</name>
    <dbReference type="NCBI Taxonomy" id="64522"/>
    <lineage>
        <taxon>Eukaryota</taxon>
        <taxon>Fungi</taxon>
        <taxon>Fungi incertae sedis</taxon>
        <taxon>Mucoromycota</taxon>
        <taxon>Mortierellomycotina</taxon>
        <taxon>Mortierellomycetes</taxon>
        <taxon>Mortierellales</taxon>
        <taxon>Mortierellaceae</taxon>
        <taxon>Linnemannia</taxon>
    </lineage>
</organism>
<evidence type="ECO:0000256" key="2">
    <source>
        <dbReference type="SAM" id="SignalP"/>
    </source>
</evidence>
<keyword evidence="4" id="KW-1185">Reference proteome</keyword>